<evidence type="ECO:0000313" key="1">
    <source>
        <dbReference type="EMBL" id="KAL0115615.1"/>
    </source>
</evidence>
<accession>A0AAW2FKK9</accession>
<dbReference type="Proteomes" id="UP001430953">
    <property type="component" value="Unassembled WGS sequence"/>
</dbReference>
<sequence length="131" mass="15621">MYVGKRKYFTFTSYDSQKSCEYVVTLEPIGREQTTRAGQTTVSHVSVPRISRMPWFLPSSSFFFFFTPFRINKASKSVFFAERRPPRLVHGTDVDIMPRRYIHIYDIYIYIHTRIMSRKLTAETYTYMIES</sequence>
<organism evidence="1 2">
    <name type="scientific">Cardiocondyla obscurior</name>
    <dbReference type="NCBI Taxonomy" id="286306"/>
    <lineage>
        <taxon>Eukaryota</taxon>
        <taxon>Metazoa</taxon>
        <taxon>Ecdysozoa</taxon>
        <taxon>Arthropoda</taxon>
        <taxon>Hexapoda</taxon>
        <taxon>Insecta</taxon>
        <taxon>Pterygota</taxon>
        <taxon>Neoptera</taxon>
        <taxon>Endopterygota</taxon>
        <taxon>Hymenoptera</taxon>
        <taxon>Apocrita</taxon>
        <taxon>Aculeata</taxon>
        <taxon>Formicoidea</taxon>
        <taxon>Formicidae</taxon>
        <taxon>Myrmicinae</taxon>
        <taxon>Cardiocondyla</taxon>
    </lineage>
</organism>
<name>A0AAW2FKK9_9HYME</name>
<comment type="caution">
    <text evidence="1">The sequence shown here is derived from an EMBL/GenBank/DDBJ whole genome shotgun (WGS) entry which is preliminary data.</text>
</comment>
<dbReference type="AlphaFoldDB" id="A0AAW2FKK9"/>
<gene>
    <name evidence="1" type="ORF">PUN28_010851</name>
</gene>
<protein>
    <submittedName>
        <fullName evidence="1">Uncharacterized protein</fullName>
    </submittedName>
</protein>
<proteinExistence type="predicted"/>
<reference evidence="1 2" key="1">
    <citation type="submission" date="2023-03" db="EMBL/GenBank/DDBJ databases">
        <title>High recombination rates correlate with genetic variation in Cardiocondyla obscurior ants.</title>
        <authorList>
            <person name="Errbii M."/>
        </authorList>
    </citation>
    <scope>NUCLEOTIDE SEQUENCE [LARGE SCALE GENOMIC DNA]</scope>
    <source>
        <strain evidence="1">Alpha-2009</strain>
        <tissue evidence="1">Whole body</tissue>
    </source>
</reference>
<dbReference type="EMBL" id="JADYXP020000010">
    <property type="protein sequence ID" value="KAL0115615.1"/>
    <property type="molecule type" value="Genomic_DNA"/>
</dbReference>
<evidence type="ECO:0000313" key="2">
    <source>
        <dbReference type="Proteomes" id="UP001430953"/>
    </source>
</evidence>
<keyword evidence="2" id="KW-1185">Reference proteome</keyword>